<dbReference type="GO" id="GO:1990116">
    <property type="term" value="P:ribosome-associated ubiquitin-dependent protein catabolic process"/>
    <property type="evidence" value="ECO:0007669"/>
    <property type="project" value="UniProtKB-UniRule"/>
</dbReference>
<evidence type="ECO:0000259" key="2">
    <source>
        <dbReference type="Pfam" id="PF22958"/>
    </source>
</evidence>
<proteinExistence type="inferred from homology"/>
<dbReference type="GO" id="GO:0043023">
    <property type="term" value="F:ribosomal large subunit binding"/>
    <property type="evidence" value="ECO:0007669"/>
    <property type="project" value="TreeGrafter"/>
</dbReference>
<dbReference type="PANTHER" id="PTHR12389:SF0">
    <property type="entry name" value="E3 UBIQUITIN-PROTEIN LIGASE LISTERIN"/>
    <property type="match status" value="1"/>
</dbReference>
<keyword evidence="1" id="KW-0833">Ubl conjugation pathway</keyword>
<comment type="function">
    <text evidence="1">E3 ubiquitin-protein ligase. Component of the ribosome quality control complex (RQC), a ribosome-associated complex that mediates ubiquitination and extraction of incompletely synthesized nascent chains for proteasomal degradation.</text>
</comment>
<dbReference type="Pfam" id="PF22958">
    <property type="entry name" value="Ltn1_1st"/>
    <property type="match status" value="1"/>
</dbReference>
<dbReference type="GO" id="GO:0005829">
    <property type="term" value="C:cytosol"/>
    <property type="evidence" value="ECO:0007669"/>
    <property type="project" value="UniProtKB-UniRule"/>
</dbReference>
<comment type="catalytic activity">
    <reaction evidence="1">
        <text>S-ubiquitinyl-[E2 ubiquitin-conjugating enzyme]-L-cysteine + [acceptor protein]-L-lysine = [E2 ubiquitin-conjugating enzyme]-L-cysteine + N(6)-ubiquitinyl-[acceptor protein]-L-lysine.</text>
        <dbReference type="EC" id="2.3.2.27"/>
    </reaction>
</comment>
<keyword evidence="1" id="KW-0479">Metal-binding</keyword>
<comment type="subunit">
    <text evidence="1">Component of the ribosome quality control complex (RQC).</text>
</comment>
<dbReference type="Proteomes" id="UP000183365">
    <property type="component" value="Unassembled WGS sequence"/>
</dbReference>
<dbReference type="OrthoDB" id="6108at2759"/>
<organism evidence="3 4">
    <name type="scientific">Hanseniaspora guilliermondii</name>
    <dbReference type="NCBI Taxonomy" id="56406"/>
    <lineage>
        <taxon>Eukaryota</taxon>
        <taxon>Fungi</taxon>
        <taxon>Dikarya</taxon>
        <taxon>Ascomycota</taxon>
        <taxon>Saccharomycotina</taxon>
        <taxon>Saccharomycetes</taxon>
        <taxon>Saccharomycodales</taxon>
        <taxon>Saccharomycodaceae</taxon>
        <taxon>Hanseniaspora</taxon>
    </lineage>
</organism>
<comment type="pathway">
    <text evidence="1">Protein modification; protein ubiquitination.</text>
</comment>
<keyword evidence="1" id="KW-0863">Zinc-finger</keyword>
<name>A0A1L0FL53_9ASCO</name>
<dbReference type="GO" id="GO:1990112">
    <property type="term" value="C:RQC complex"/>
    <property type="evidence" value="ECO:0007669"/>
    <property type="project" value="UniProtKB-UniRule"/>
</dbReference>
<gene>
    <name evidence="3" type="ORF">HGUI_02494</name>
</gene>
<dbReference type="InterPro" id="IPR054476">
    <property type="entry name" value="Ltn1_N"/>
</dbReference>
<dbReference type="GO" id="GO:0008270">
    <property type="term" value="F:zinc ion binding"/>
    <property type="evidence" value="ECO:0007669"/>
    <property type="project" value="UniProtKB-KW"/>
</dbReference>
<dbReference type="EMBL" id="FQNF01000045">
    <property type="protein sequence ID" value="SGZ40294.1"/>
    <property type="molecule type" value="Genomic_DNA"/>
</dbReference>
<dbReference type="GO" id="GO:0061630">
    <property type="term" value="F:ubiquitin protein ligase activity"/>
    <property type="evidence" value="ECO:0007669"/>
    <property type="project" value="UniProtKB-UniRule"/>
</dbReference>
<evidence type="ECO:0000313" key="3">
    <source>
        <dbReference type="EMBL" id="SGZ40294.1"/>
    </source>
</evidence>
<feature type="domain" description="E3 ubiquitin-protein ligase listerin N-terminal" evidence="2">
    <location>
        <begin position="39"/>
        <end position="370"/>
    </location>
</feature>
<evidence type="ECO:0000256" key="1">
    <source>
        <dbReference type="RuleBase" id="RU367090"/>
    </source>
</evidence>
<comment type="similarity">
    <text evidence="1">Belongs to the LTN1 family.</text>
</comment>
<keyword evidence="1" id="KW-0808">Transferase</keyword>
<keyword evidence="4" id="KW-1185">Reference proteome</keyword>
<dbReference type="VEuPathDB" id="FungiDB:HGUI_02494"/>
<reference evidence="4" key="1">
    <citation type="submission" date="2016-11" db="EMBL/GenBank/DDBJ databases">
        <authorList>
            <person name="Guldener U."/>
        </authorList>
    </citation>
    <scope>NUCLEOTIDE SEQUENCE [LARGE SCALE GENOMIC DNA]</scope>
</reference>
<protein>
    <recommendedName>
        <fullName evidence="1">E3 ubiquitin-protein ligase listerin</fullName>
        <ecNumber evidence="1">2.3.2.27</ecNumber>
    </recommendedName>
    <alternativeName>
        <fullName evidence="1">RING-type E3 ubiquitin transferase listerin</fullName>
    </alternativeName>
</protein>
<dbReference type="GO" id="GO:0072344">
    <property type="term" value="P:rescue of stalled ribosome"/>
    <property type="evidence" value="ECO:0007669"/>
    <property type="project" value="UniProtKB-UniRule"/>
</dbReference>
<accession>A0A1L0FL53</accession>
<sequence>MSEIYIEDESLGIGNNGVSLSFNYFDSLPDSTLLSNIKDPNLLLNVKQLFKKDDTTKEKALSKILEMISMNSCLITEDINILVWTMIYPKLIVAGSKNVTILANETTTIIIKHVKDNKIKNLLPYFQDLFPILIFGMSDLDKKVTRATQMNLITLFNNDQKKIESLYQHFKINLIKISYSLLCIETEETLFNYDASLKEADFIKSIESNHIDLKISAINLLCELVEKNDFDFINDNEYFVEIMTNKEMYEMLTMKFIQNYGINGPKAILRLLILINTRVSQNKEVFWCSSSNKKTLKLVSKHLFKLMNEWNESKGQLLSALTVDILFLLDLFVDIDKFWEGSKTPEDSLYKWLSKGPGLFTPINYYKLLAKFNEDIYSRFNESDSYKNNWSNIWNTCFEKELMRRDRSSNQFMEQFWMHYTAINKKFGEFSKESILNKMMLTLSNKAVDSKLMIMFMDNEPSITSNLESKLNDWNSKTTEAEDFIKQYSESKVFVSNIISFIASVQGEENNTFTSFCNQSIDTVFNITLISVDVENFIKLVNSKVFDEKKHLKLFVIPFLHKIDSSLISKIIRKISNKDIVTMAVDIDPSLQSILFNSGESISTELMSIKTVMHFYESLKTAEFFNKFNTFSTDLRIEFLIGNPSYVSEFALTANDLDHYEWYELLSDCCKQNDDVGTLVLSHLEAKYIENSNTDYKVYLIDTIKELIQDNSQCVKKYLTQKNDLLNLQSVFQEFEFIDDKLISVIGLDSSILLFKDLIKDHYIDSNKTLFEGKLKLLKFGAILLNLLPDFNNLNEDVCFINYNIVKLLCSHFSIITNSDETVFDFEDDRFSILKKTPKIDEIHELIVNQKTTNKFLNLLRCETSTNSMMKLYKSKLMDMFLNNVMDNNAETIFKAKFMDNNIEGVLLKCIRSINTVSNFDDSFLYSILYISNIHVCYNDTDYLAKLKNYLMSEFHQLSTEQFETITYKYLIILINLLDNKHGSTSPSFNDMRLNGFIKNIINLYEDIDWYEDDLNYKKYLRSLFLRLFINLNEYDSTKAQILEFSQNLIMENLQICELLNSNETSSYDLLKHSLQLLKLVEMDESLMEEICEIIFNIFVQQQDIEIDLIEKCLLSYVNSKFLDDKFDELLTLVKTPNFGLKKKRLAFLLMDKILKSERYINCIDFELDRKELLNSKSEESVNELNLDDELLKRYKINTGIIDLLDVFENEDIVLYIWTISLIMTYLDNTTLHLFNLFMKQLGHNWFIERWFEKVPLKVFNEDEEINTNNVFSMDGSEDIKNITFRISKLLTSKSYLSVIYTWFNNLDKKEAEYYSEYFSRFISKQLVFEQMEQLQNDKALKELKDTFSEFLSIEIKPELNLVKAKFDIDEQTLSIFYQYESDFPLKPIKATVKNNKIGINDKTLKTWLLAIKKNPFILSNISTVFPQCVFIQVV</sequence>
<dbReference type="PANTHER" id="PTHR12389">
    <property type="entry name" value="ZINC FINGER PROTEIN 294"/>
    <property type="match status" value="1"/>
</dbReference>
<dbReference type="InterPro" id="IPR039795">
    <property type="entry name" value="LTN1/Rkr1"/>
</dbReference>
<dbReference type="EC" id="2.3.2.27" evidence="1"/>
<evidence type="ECO:0000313" key="4">
    <source>
        <dbReference type="Proteomes" id="UP000183365"/>
    </source>
</evidence>
<keyword evidence="1" id="KW-0862">Zinc</keyword>